<dbReference type="PROSITE" id="PS50850">
    <property type="entry name" value="MFS"/>
    <property type="match status" value="1"/>
</dbReference>
<accession>A0ABR3A7S9</accession>
<feature type="region of interest" description="Disordered" evidence="5">
    <location>
        <begin position="1"/>
        <end position="28"/>
    </location>
</feature>
<dbReference type="Proteomes" id="UP001437256">
    <property type="component" value="Unassembled WGS sequence"/>
</dbReference>
<keyword evidence="2 6" id="KW-0812">Transmembrane</keyword>
<evidence type="ECO:0000256" key="1">
    <source>
        <dbReference type="ARBA" id="ARBA00004141"/>
    </source>
</evidence>
<reference evidence="8 9" key="1">
    <citation type="submission" date="2024-05" db="EMBL/GenBank/DDBJ databases">
        <title>A draft genome resource for the thread blight pathogen Marasmius tenuissimus strain MS-2.</title>
        <authorList>
            <person name="Yulfo-Soto G.E."/>
            <person name="Baruah I.K."/>
            <person name="Amoako-Attah I."/>
            <person name="Bukari Y."/>
            <person name="Meinhardt L.W."/>
            <person name="Bailey B.A."/>
            <person name="Cohen S.P."/>
        </authorList>
    </citation>
    <scope>NUCLEOTIDE SEQUENCE [LARGE SCALE GENOMIC DNA]</scope>
    <source>
        <strain evidence="8 9">MS-2</strain>
    </source>
</reference>
<dbReference type="PANTHER" id="PTHR23501">
    <property type="entry name" value="MAJOR FACILITATOR SUPERFAMILY"/>
    <property type="match status" value="1"/>
</dbReference>
<evidence type="ECO:0000256" key="2">
    <source>
        <dbReference type="ARBA" id="ARBA00022692"/>
    </source>
</evidence>
<protein>
    <recommendedName>
        <fullName evidence="7">Major facilitator superfamily (MFS) profile domain-containing protein</fullName>
    </recommendedName>
</protein>
<feature type="transmembrane region" description="Helical" evidence="6">
    <location>
        <begin position="110"/>
        <end position="132"/>
    </location>
</feature>
<keyword evidence="9" id="KW-1185">Reference proteome</keyword>
<proteinExistence type="predicted"/>
<evidence type="ECO:0000313" key="9">
    <source>
        <dbReference type="Proteomes" id="UP001437256"/>
    </source>
</evidence>
<feature type="domain" description="Major facilitator superfamily (MFS) profile" evidence="7">
    <location>
        <begin position="42"/>
        <end position="155"/>
    </location>
</feature>
<dbReference type="SUPFAM" id="SSF103473">
    <property type="entry name" value="MFS general substrate transporter"/>
    <property type="match status" value="1"/>
</dbReference>
<evidence type="ECO:0000259" key="7">
    <source>
        <dbReference type="PROSITE" id="PS50850"/>
    </source>
</evidence>
<dbReference type="InterPro" id="IPR020846">
    <property type="entry name" value="MFS_dom"/>
</dbReference>
<dbReference type="PANTHER" id="PTHR23501:SF189">
    <property type="entry name" value="DRUG TRANSPORTER, PUTATIVE (AFU_ORTHOLOGUE AFUA_4G03920)-RELATED"/>
    <property type="match status" value="1"/>
</dbReference>
<dbReference type="InterPro" id="IPR036259">
    <property type="entry name" value="MFS_trans_sf"/>
</dbReference>
<evidence type="ECO:0000256" key="5">
    <source>
        <dbReference type="SAM" id="MobiDB-lite"/>
    </source>
</evidence>
<evidence type="ECO:0000313" key="8">
    <source>
        <dbReference type="EMBL" id="KAL0069575.1"/>
    </source>
</evidence>
<evidence type="ECO:0000256" key="6">
    <source>
        <dbReference type="SAM" id="Phobius"/>
    </source>
</evidence>
<evidence type="ECO:0000256" key="3">
    <source>
        <dbReference type="ARBA" id="ARBA00022989"/>
    </source>
</evidence>
<comment type="caution">
    <text evidence="8">The sequence shown here is derived from an EMBL/GenBank/DDBJ whole genome shotgun (WGS) entry which is preliminary data.</text>
</comment>
<dbReference type="Pfam" id="PF07690">
    <property type="entry name" value="MFS_1"/>
    <property type="match status" value="1"/>
</dbReference>
<comment type="subcellular location">
    <subcellularLocation>
        <location evidence="1">Membrane</location>
        <topology evidence="1">Multi-pass membrane protein</topology>
    </subcellularLocation>
</comment>
<dbReference type="InterPro" id="IPR011701">
    <property type="entry name" value="MFS"/>
</dbReference>
<keyword evidence="4 6" id="KW-0472">Membrane</keyword>
<dbReference type="Gene3D" id="1.20.1720.10">
    <property type="entry name" value="Multidrug resistance protein D"/>
    <property type="match status" value="1"/>
</dbReference>
<keyword evidence="3 6" id="KW-1133">Transmembrane helix</keyword>
<dbReference type="EMBL" id="JBBXMP010000011">
    <property type="protein sequence ID" value="KAL0069575.1"/>
    <property type="molecule type" value="Genomic_DNA"/>
</dbReference>
<sequence>MASSQSTAEEGSLATPGGQPIQQSNGLSDQTNYVPRSKIISIFLSCATTSFTTLLDETMIAVALPQINRELGGGSDVAWVATAYFVYVHDRLFHTLVCGRLSDIWSRKTVLFALMVVFSIGNLGAALSTSFIELLVFRAVRRVLYLGRVIDWCRV</sequence>
<name>A0ABR3A7S9_9AGAR</name>
<organism evidence="8 9">
    <name type="scientific">Marasmius tenuissimus</name>
    <dbReference type="NCBI Taxonomy" id="585030"/>
    <lineage>
        <taxon>Eukaryota</taxon>
        <taxon>Fungi</taxon>
        <taxon>Dikarya</taxon>
        <taxon>Basidiomycota</taxon>
        <taxon>Agaricomycotina</taxon>
        <taxon>Agaricomycetes</taxon>
        <taxon>Agaricomycetidae</taxon>
        <taxon>Agaricales</taxon>
        <taxon>Marasmiineae</taxon>
        <taxon>Marasmiaceae</taxon>
        <taxon>Marasmius</taxon>
    </lineage>
</organism>
<gene>
    <name evidence="8" type="ORF">AAF712_003233</name>
</gene>
<evidence type="ECO:0000256" key="4">
    <source>
        <dbReference type="ARBA" id="ARBA00023136"/>
    </source>
</evidence>